<dbReference type="RefSeq" id="WP_073612447.1">
    <property type="nucleotide sequence ID" value="NZ_FRFE01000004.1"/>
</dbReference>
<name>A0A1M7Y162_9BACT</name>
<feature type="compositionally biased region" description="Basic and acidic residues" evidence="1">
    <location>
        <begin position="45"/>
        <end position="55"/>
    </location>
</feature>
<evidence type="ECO:0000256" key="1">
    <source>
        <dbReference type="SAM" id="MobiDB-lite"/>
    </source>
</evidence>
<accession>A0A1M7Y162</accession>
<dbReference type="OrthoDB" id="9812722at2"/>
<dbReference type="InterPro" id="IPR021973">
    <property type="entry name" value="SprA-related"/>
</dbReference>
<dbReference type="STRING" id="1121416.SAMN02745220_01100"/>
<gene>
    <name evidence="2" type="ORF">SAMN02745220_01100</name>
</gene>
<sequence>METAVSSYIAVGSGFSGAPSGARSNPGESQGNRSSVEWSYTSQSDRVELSPEAREISQTADENNEKQETPAANANPNTSPTEELSQEEYLKLTNLKTRDREVRTHEQAHLAAAGQYAAGGASFTFQVGPDGNRYAVSGEVPVDISSGASPQETIRKMERIRAAALAPAQPSAADRQIAAQASMKASQARQEIMMSRQSDLLANDLVDTDPAEDEGVHVEDPLAGAVGPRPSGISPGGVLISVMIRAYRDMQAQDQRSA</sequence>
<protein>
    <submittedName>
        <fullName evidence="2">SprA-related family protein</fullName>
    </submittedName>
</protein>
<feature type="compositionally biased region" description="Polar residues" evidence="1">
    <location>
        <begin position="70"/>
        <end position="83"/>
    </location>
</feature>
<reference evidence="2 3" key="1">
    <citation type="submission" date="2016-12" db="EMBL/GenBank/DDBJ databases">
        <authorList>
            <person name="Song W.-J."/>
            <person name="Kurnit D.M."/>
        </authorList>
    </citation>
    <scope>NUCLEOTIDE SEQUENCE [LARGE SCALE GENOMIC DNA]</scope>
    <source>
        <strain evidence="2 3">DSM 18488</strain>
    </source>
</reference>
<dbReference type="Pfam" id="PF12118">
    <property type="entry name" value="SprA-related"/>
    <property type="match status" value="1"/>
</dbReference>
<keyword evidence="3" id="KW-1185">Reference proteome</keyword>
<dbReference type="Proteomes" id="UP000184603">
    <property type="component" value="Unassembled WGS sequence"/>
</dbReference>
<feature type="region of interest" description="Disordered" evidence="1">
    <location>
        <begin position="1"/>
        <end position="86"/>
    </location>
</feature>
<proteinExistence type="predicted"/>
<evidence type="ECO:0000313" key="2">
    <source>
        <dbReference type="EMBL" id="SHO45475.1"/>
    </source>
</evidence>
<evidence type="ECO:0000313" key="3">
    <source>
        <dbReference type="Proteomes" id="UP000184603"/>
    </source>
</evidence>
<dbReference type="EMBL" id="FRFE01000004">
    <property type="protein sequence ID" value="SHO45475.1"/>
    <property type="molecule type" value="Genomic_DNA"/>
</dbReference>
<dbReference type="AlphaFoldDB" id="A0A1M7Y162"/>
<feature type="compositionally biased region" description="Polar residues" evidence="1">
    <location>
        <begin position="22"/>
        <end position="44"/>
    </location>
</feature>
<organism evidence="2 3">
    <name type="scientific">Desulfopila aestuarii DSM 18488</name>
    <dbReference type="NCBI Taxonomy" id="1121416"/>
    <lineage>
        <taxon>Bacteria</taxon>
        <taxon>Pseudomonadati</taxon>
        <taxon>Thermodesulfobacteriota</taxon>
        <taxon>Desulfobulbia</taxon>
        <taxon>Desulfobulbales</taxon>
        <taxon>Desulfocapsaceae</taxon>
        <taxon>Desulfopila</taxon>
    </lineage>
</organism>